<dbReference type="RefSeq" id="WP_313274312.1">
    <property type="nucleotide sequence ID" value="NZ_JASXSX010000004.1"/>
</dbReference>
<sequence>MGTVAIVGAALGVAVVAGVVYAVKTRTSSASDADSTRSHAHEDTEAETISSAGTAGSAGAAGPASSSTESMGSTNSDDTSESAANADSIVSAESAGSVEAAPREAANEDDPLGAARTDSGNEHKSETGTGESAEAAVIAPARAQPTVEEFESVLRDAWQELWLSRWVLGRRACADLENAIKNARALLATLSLDTAHSPLLSSTVEALEHAEEPLRNLRLAQWQRGLAPTQWRRTNPHRVAITTGRYVSPDPSDGLARLASETYYGLEQARFDIARITPIAGSQTAAILRSLLTRAREQLEKAQHEQLERVQQEQVGQTQVGQAQEQRAPRTEQEPASAQEPAAAQEPAGNTTGTPQSLGMQDLLAAEKHLVNAAWARRAIRLSANYVRARADVNTWADPNHANVEPEQWFKYARIGIRMVNVLCDCAYIYTPFHASASTRKNLGRAQILFTDQVKHVQAGAEPQAHTCETITELVANTLEAIMPAFEPQE</sequence>
<gene>
    <name evidence="2" type="ORF">QS713_08110</name>
</gene>
<accession>A0ABU3ICM3</accession>
<dbReference type="Proteomes" id="UP001247542">
    <property type="component" value="Unassembled WGS sequence"/>
</dbReference>
<evidence type="ECO:0008006" key="4">
    <source>
        <dbReference type="Google" id="ProtNLM"/>
    </source>
</evidence>
<comment type="caution">
    <text evidence="2">The sequence shown here is derived from an EMBL/GenBank/DDBJ whole genome shotgun (WGS) entry which is preliminary data.</text>
</comment>
<proteinExistence type="predicted"/>
<feature type="compositionally biased region" description="Low complexity" evidence="1">
    <location>
        <begin position="334"/>
        <end position="348"/>
    </location>
</feature>
<feature type="compositionally biased region" description="Low complexity" evidence="1">
    <location>
        <begin position="312"/>
        <end position="326"/>
    </location>
</feature>
<evidence type="ECO:0000313" key="3">
    <source>
        <dbReference type="Proteomes" id="UP001247542"/>
    </source>
</evidence>
<keyword evidence="3" id="KW-1185">Reference proteome</keyword>
<evidence type="ECO:0000256" key="1">
    <source>
        <dbReference type="SAM" id="MobiDB-lite"/>
    </source>
</evidence>
<feature type="compositionally biased region" description="Low complexity" evidence="1">
    <location>
        <begin position="88"/>
        <end position="100"/>
    </location>
</feature>
<feature type="compositionally biased region" description="Low complexity" evidence="1">
    <location>
        <begin position="47"/>
        <end position="76"/>
    </location>
</feature>
<organism evidence="2 3">
    <name type="scientific">Gleimia hominis</name>
    <dbReference type="NCBI Taxonomy" id="595468"/>
    <lineage>
        <taxon>Bacteria</taxon>
        <taxon>Bacillati</taxon>
        <taxon>Actinomycetota</taxon>
        <taxon>Actinomycetes</taxon>
        <taxon>Actinomycetales</taxon>
        <taxon>Actinomycetaceae</taxon>
        <taxon>Gleimia</taxon>
    </lineage>
</organism>
<evidence type="ECO:0000313" key="2">
    <source>
        <dbReference type="EMBL" id="MDT3768018.1"/>
    </source>
</evidence>
<feature type="region of interest" description="Disordered" evidence="1">
    <location>
        <begin position="303"/>
        <end position="357"/>
    </location>
</feature>
<feature type="region of interest" description="Disordered" evidence="1">
    <location>
        <begin position="26"/>
        <end position="137"/>
    </location>
</feature>
<name>A0ABU3ICM3_9ACTO</name>
<protein>
    <recommendedName>
        <fullName evidence="4">DUF4439 domain-containing protein</fullName>
    </recommendedName>
</protein>
<dbReference type="EMBL" id="JASXSX010000004">
    <property type="protein sequence ID" value="MDT3768018.1"/>
    <property type="molecule type" value="Genomic_DNA"/>
</dbReference>
<feature type="compositionally biased region" description="Basic and acidic residues" evidence="1">
    <location>
        <begin position="34"/>
        <end position="43"/>
    </location>
</feature>
<reference evidence="2 3" key="1">
    <citation type="submission" date="2023-06" db="EMBL/GenBank/DDBJ databases">
        <title>Draft genome sequence of Gleimia hominis type strain CCUG 57540T.</title>
        <authorList>
            <person name="Salva-Serra F."/>
            <person name="Cardew S."/>
            <person name="Jensie Markopoulos S."/>
            <person name="Ohlen M."/>
            <person name="Inganas E."/>
            <person name="Svensson-Stadler L."/>
            <person name="Moore E.R.B."/>
        </authorList>
    </citation>
    <scope>NUCLEOTIDE SEQUENCE [LARGE SCALE GENOMIC DNA]</scope>
    <source>
        <strain evidence="2 3">CCUG 57540</strain>
    </source>
</reference>